<proteinExistence type="predicted"/>
<dbReference type="Gene3D" id="3.20.20.140">
    <property type="entry name" value="Metal-dependent hydrolases"/>
    <property type="match status" value="1"/>
</dbReference>
<dbReference type="RefSeq" id="WP_108177653.1">
    <property type="nucleotide sequence ID" value="NZ_PZZL01000005.1"/>
</dbReference>
<organism evidence="2 3">
    <name type="scientific">Phreatobacter oligotrophus</name>
    <dbReference type="NCBI Taxonomy" id="1122261"/>
    <lineage>
        <taxon>Bacteria</taxon>
        <taxon>Pseudomonadati</taxon>
        <taxon>Pseudomonadota</taxon>
        <taxon>Alphaproteobacteria</taxon>
        <taxon>Hyphomicrobiales</taxon>
        <taxon>Phreatobacteraceae</taxon>
        <taxon>Phreatobacter</taxon>
    </lineage>
</organism>
<evidence type="ECO:0000313" key="2">
    <source>
        <dbReference type="EMBL" id="PTM54903.1"/>
    </source>
</evidence>
<dbReference type="SUPFAM" id="SSF51556">
    <property type="entry name" value="Metallo-dependent hydrolases"/>
    <property type="match status" value="1"/>
</dbReference>
<keyword evidence="3" id="KW-1185">Reference proteome</keyword>
<reference evidence="2 3" key="1">
    <citation type="submission" date="2018-04" db="EMBL/GenBank/DDBJ databases">
        <title>Genomic Encyclopedia of Archaeal and Bacterial Type Strains, Phase II (KMG-II): from individual species to whole genera.</title>
        <authorList>
            <person name="Goeker M."/>
        </authorList>
    </citation>
    <scope>NUCLEOTIDE SEQUENCE [LARGE SCALE GENOMIC DNA]</scope>
    <source>
        <strain evidence="2 3">DSM 25521</strain>
    </source>
</reference>
<dbReference type="InterPro" id="IPR006680">
    <property type="entry name" value="Amidohydro-rel"/>
</dbReference>
<dbReference type="PANTHER" id="PTHR35563:SF2">
    <property type="entry name" value="BARREL METAL-DEPENDENT HYDROLASE, PUTATIVE (AFU_ORTHOLOGUE AFUA_1G16240)-RELATED"/>
    <property type="match status" value="1"/>
</dbReference>
<dbReference type="Pfam" id="PF04909">
    <property type="entry name" value="Amidohydro_2"/>
    <property type="match status" value="1"/>
</dbReference>
<dbReference type="GO" id="GO:0016787">
    <property type="term" value="F:hydrolase activity"/>
    <property type="evidence" value="ECO:0007669"/>
    <property type="project" value="UniProtKB-KW"/>
</dbReference>
<dbReference type="InterPro" id="IPR032466">
    <property type="entry name" value="Metal_Hydrolase"/>
</dbReference>
<dbReference type="OrthoDB" id="9787654at2"/>
<dbReference type="InterPro" id="IPR052358">
    <property type="entry name" value="Aro_Compnd_Degr_Hydrolases"/>
</dbReference>
<dbReference type="AlphaFoldDB" id="A0A2T4Z2C0"/>
<evidence type="ECO:0000259" key="1">
    <source>
        <dbReference type="Pfam" id="PF04909"/>
    </source>
</evidence>
<name>A0A2T4Z2C0_9HYPH</name>
<comment type="caution">
    <text evidence="2">The sequence shown here is derived from an EMBL/GenBank/DDBJ whole genome shotgun (WGS) entry which is preliminary data.</text>
</comment>
<dbReference type="Proteomes" id="UP000241808">
    <property type="component" value="Unassembled WGS sequence"/>
</dbReference>
<gene>
    <name evidence="2" type="ORF">C8P69_10553</name>
</gene>
<evidence type="ECO:0000313" key="3">
    <source>
        <dbReference type="Proteomes" id="UP000241808"/>
    </source>
</evidence>
<accession>A0A2T4Z2C0</accession>
<dbReference type="PANTHER" id="PTHR35563">
    <property type="entry name" value="BARREL METAL-DEPENDENT HYDROLASE, PUTATIVE (AFU_ORTHOLOGUE AFUA_1G16240)-RELATED"/>
    <property type="match status" value="1"/>
</dbReference>
<keyword evidence="2" id="KW-0378">Hydrolase</keyword>
<protein>
    <submittedName>
        <fullName evidence="2">Putative TIM-barrel fold metal-dependent hydrolase</fullName>
    </submittedName>
</protein>
<sequence>MTTIDTHAHVFLRGLPAIPTARYVPDYDAPLAAYLAFLDGIGAEKGVLVQPSFLGSDNSFLLAALAAAKGRLAGVAVVEERITPEAAEALAAAGIRGLRYNLVGRSPEVLASADARAMLAMAAPLGWHVELHADAPDLAAALPYLRGFDGVIVIDHFGRPGPDDAALVTGWAADPRIHMKLSAPYRVRHPDIRGLAGRIVEAYGAERLMWGSDWPWTQHEAVAKAAELLPEALGLDGATIAAMEATARRVFFGAG</sequence>
<dbReference type="EMBL" id="PZZL01000005">
    <property type="protein sequence ID" value="PTM54903.1"/>
    <property type="molecule type" value="Genomic_DNA"/>
</dbReference>
<feature type="domain" description="Amidohydrolase-related" evidence="1">
    <location>
        <begin position="4"/>
        <end position="251"/>
    </location>
</feature>